<evidence type="ECO:0000313" key="6">
    <source>
        <dbReference type="Proteomes" id="UP000199754"/>
    </source>
</evidence>
<dbReference type="OrthoDB" id="8077146at2"/>
<dbReference type="EMBL" id="CP022415">
    <property type="protein sequence ID" value="ASM71134.1"/>
    <property type="molecule type" value="Genomic_DNA"/>
</dbReference>
<keyword evidence="2" id="KW-0238">DNA-binding</keyword>
<dbReference type="PANTHER" id="PTHR42756">
    <property type="entry name" value="TRANSCRIPTIONAL REGULATOR, MARR"/>
    <property type="match status" value="1"/>
</dbReference>
<dbReference type="InterPro" id="IPR036388">
    <property type="entry name" value="WH-like_DNA-bd_sf"/>
</dbReference>
<dbReference type="InterPro" id="IPR036390">
    <property type="entry name" value="WH_DNA-bd_sf"/>
</dbReference>
<keyword evidence="6" id="KW-1185">Reference proteome</keyword>
<dbReference type="AlphaFoldDB" id="A0A221JWM9"/>
<reference evidence="5 6" key="1">
    <citation type="submission" date="2017-07" db="EMBL/GenBank/DDBJ databases">
        <title>Genome Sequence of Sulfitobacter pseudonitzschiae Strain SMR1 Isolated from a culture of the Diatom Skeletonema marinoi.</title>
        <authorList>
            <person name="Topel M."/>
            <person name="Pinder M.I.M."/>
            <person name="Johansson O.N."/>
            <person name="Kourtchenko O."/>
            <person name="Godhe A."/>
            <person name="Clarke A.K."/>
        </authorList>
    </citation>
    <scope>NUCLEOTIDE SEQUENCE [LARGE SCALE GENOMIC DNA]</scope>
    <source>
        <strain evidence="5 6">SMR1</strain>
    </source>
</reference>
<keyword evidence="1" id="KW-0805">Transcription regulation</keyword>
<dbReference type="RefSeq" id="WP_089419235.1">
    <property type="nucleotide sequence ID" value="NZ_CP022415.1"/>
</dbReference>
<evidence type="ECO:0000256" key="1">
    <source>
        <dbReference type="ARBA" id="ARBA00023015"/>
    </source>
</evidence>
<dbReference type="SMART" id="SM00347">
    <property type="entry name" value="HTH_MARR"/>
    <property type="match status" value="1"/>
</dbReference>
<dbReference type="Proteomes" id="UP000199754">
    <property type="component" value="Chromosome"/>
</dbReference>
<dbReference type="SUPFAM" id="SSF46785">
    <property type="entry name" value="Winged helix' DNA-binding domain"/>
    <property type="match status" value="1"/>
</dbReference>
<dbReference type="InterPro" id="IPR000835">
    <property type="entry name" value="HTH_MarR-typ"/>
</dbReference>
<dbReference type="KEGG" id="spse:SULPSESMR1_00299"/>
<dbReference type="Gene3D" id="1.10.10.10">
    <property type="entry name" value="Winged helix-like DNA-binding domain superfamily/Winged helix DNA-binding domain"/>
    <property type="match status" value="1"/>
</dbReference>
<organism evidence="5 6">
    <name type="scientific">Pseudosulfitobacter pseudonitzschiae</name>
    <dbReference type="NCBI Taxonomy" id="1402135"/>
    <lineage>
        <taxon>Bacteria</taxon>
        <taxon>Pseudomonadati</taxon>
        <taxon>Pseudomonadota</taxon>
        <taxon>Alphaproteobacteria</taxon>
        <taxon>Rhodobacterales</taxon>
        <taxon>Roseobacteraceae</taxon>
        <taxon>Pseudosulfitobacter</taxon>
    </lineage>
</organism>
<dbReference type="GO" id="GO:0003700">
    <property type="term" value="F:DNA-binding transcription factor activity"/>
    <property type="evidence" value="ECO:0007669"/>
    <property type="project" value="InterPro"/>
</dbReference>
<evidence type="ECO:0000256" key="2">
    <source>
        <dbReference type="ARBA" id="ARBA00023125"/>
    </source>
</evidence>
<dbReference type="STRING" id="1402135.SAMN05444149_102305"/>
<feature type="domain" description="HTH marR-type" evidence="4">
    <location>
        <begin position="21"/>
        <end position="153"/>
    </location>
</feature>
<protein>
    <submittedName>
        <fullName evidence="5">Transcriptional regulator SlyA</fullName>
    </submittedName>
</protein>
<accession>A0A221JWM9</accession>
<name>A0A221JWM9_9RHOB</name>
<evidence type="ECO:0000313" key="5">
    <source>
        <dbReference type="EMBL" id="ASM71134.1"/>
    </source>
</evidence>
<keyword evidence="3" id="KW-0804">Transcription</keyword>
<dbReference type="PANTHER" id="PTHR42756:SF1">
    <property type="entry name" value="TRANSCRIPTIONAL REPRESSOR OF EMRAB OPERON"/>
    <property type="match status" value="1"/>
</dbReference>
<sequence>MTRSQRKARTTEAGQSEMALESLVGYNLKRAYVVLQSDYRSVMGDHGLSPRVFSALTFVVETPNLTQSDLARRLGIERSGLVAIVDELEGRGYLRRVAVPQDRRIQALSPTEAGVQAYEVALELVHDHENRVLHMLNTEEREQLVHLLKKIREKGE</sequence>
<dbReference type="GO" id="GO:0003677">
    <property type="term" value="F:DNA binding"/>
    <property type="evidence" value="ECO:0007669"/>
    <property type="project" value="UniProtKB-KW"/>
</dbReference>
<dbReference type="PRINTS" id="PR00598">
    <property type="entry name" value="HTHMARR"/>
</dbReference>
<dbReference type="PROSITE" id="PS50995">
    <property type="entry name" value="HTH_MARR_2"/>
    <property type="match status" value="1"/>
</dbReference>
<gene>
    <name evidence="5" type="primary">slyA</name>
    <name evidence="5" type="ORF">SULPSESMR1_00299</name>
</gene>
<dbReference type="Pfam" id="PF12802">
    <property type="entry name" value="MarR_2"/>
    <property type="match status" value="1"/>
</dbReference>
<evidence type="ECO:0000259" key="4">
    <source>
        <dbReference type="PROSITE" id="PS50995"/>
    </source>
</evidence>
<proteinExistence type="predicted"/>
<evidence type="ECO:0000256" key="3">
    <source>
        <dbReference type="ARBA" id="ARBA00023163"/>
    </source>
</evidence>